<evidence type="ECO:0000313" key="2">
    <source>
        <dbReference type="Proteomes" id="UP000003160"/>
    </source>
</evidence>
<organism evidence="1 2">
    <name type="scientific">Hallella bergensis DSM 17361</name>
    <dbReference type="NCBI Taxonomy" id="585502"/>
    <lineage>
        <taxon>Bacteria</taxon>
        <taxon>Pseudomonadati</taxon>
        <taxon>Bacteroidota</taxon>
        <taxon>Bacteroidia</taxon>
        <taxon>Bacteroidales</taxon>
        <taxon>Prevotellaceae</taxon>
        <taxon>Hallella</taxon>
    </lineage>
</organism>
<sequence length="41" mass="4843">MFKIKNADKILAMTYHANLLKNYVFSSCFQKIVIIFAFRTL</sequence>
<protein>
    <submittedName>
        <fullName evidence="1">Uncharacterized protein</fullName>
    </submittedName>
</protein>
<evidence type="ECO:0000313" key="1">
    <source>
        <dbReference type="EMBL" id="EFA43724.1"/>
    </source>
</evidence>
<dbReference type="EMBL" id="ACKS01000073">
    <property type="protein sequence ID" value="EFA43724.1"/>
    <property type="molecule type" value="Genomic_DNA"/>
</dbReference>
<gene>
    <name evidence="1" type="ORF">HMPREF0645_1886</name>
</gene>
<keyword evidence="2" id="KW-1185">Reference proteome</keyword>
<dbReference type="AlphaFoldDB" id="D1PY51"/>
<proteinExistence type="predicted"/>
<reference evidence="1 2" key="1">
    <citation type="submission" date="2009-10" db="EMBL/GenBank/DDBJ databases">
        <authorList>
            <person name="Qin X."/>
            <person name="Bachman B."/>
            <person name="Battles P."/>
            <person name="Bell A."/>
            <person name="Bess C."/>
            <person name="Bickham C."/>
            <person name="Chaboub L."/>
            <person name="Chen D."/>
            <person name="Coyle M."/>
            <person name="Deiros D.R."/>
            <person name="Dinh H."/>
            <person name="Forbes L."/>
            <person name="Fowler G."/>
            <person name="Francisco L."/>
            <person name="Fu Q."/>
            <person name="Gubbala S."/>
            <person name="Hale W."/>
            <person name="Han Y."/>
            <person name="Hemphill L."/>
            <person name="Highlander S.K."/>
            <person name="Hirani K."/>
            <person name="Hogues M."/>
            <person name="Jackson L."/>
            <person name="Jakkamsetti A."/>
            <person name="Javaid M."/>
            <person name="Jiang H."/>
            <person name="Korchina V."/>
            <person name="Kovar C."/>
            <person name="Lara F."/>
            <person name="Lee S."/>
            <person name="Mata R."/>
            <person name="Mathew T."/>
            <person name="Moen C."/>
            <person name="Morales K."/>
            <person name="Munidasa M."/>
            <person name="Nazareth L."/>
            <person name="Ngo R."/>
            <person name="Nguyen L."/>
            <person name="Okwuonu G."/>
            <person name="Ongeri F."/>
            <person name="Patil S."/>
            <person name="Petrosino J."/>
            <person name="Pham C."/>
            <person name="Pham P."/>
            <person name="Pu L.-L."/>
            <person name="Puazo M."/>
            <person name="Raj R."/>
            <person name="Reid J."/>
            <person name="Rouhana J."/>
            <person name="Saada N."/>
            <person name="Shang Y."/>
            <person name="Simmons D."/>
            <person name="Thornton R."/>
            <person name="Warren J."/>
            <person name="Weissenberger G."/>
            <person name="Zhang J."/>
            <person name="Zhang L."/>
            <person name="Zhou C."/>
            <person name="Zhu D."/>
            <person name="Muzny D."/>
            <person name="Worley K."/>
            <person name="Gibbs R."/>
        </authorList>
    </citation>
    <scope>NUCLEOTIDE SEQUENCE [LARGE SCALE GENOMIC DNA]</scope>
    <source>
        <strain evidence="1 2">DSM 17361</strain>
    </source>
</reference>
<name>D1PY51_9BACT</name>
<comment type="caution">
    <text evidence="1">The sequence shown here is derived from an EMBL/GenBank/DDBJ whole genome shotgun (WGS) entry which is preliminary data.</text>
</comment>
<dbReference type="HOGENOM" id="CLU_3274409_0_0_10"/>
<accession>D1PY51</accession>
<dbReference type="Proteomes" id="UP000003160">
    <property type="component" value="Unassembled WGS sequence"/>
</dbReference>